<feature type="transmembrane region" description="Helical" evidence="1">
    <location>
        <begin position="411"/>
        <end position="429"/>
    </location>
</feature>
<feature type="transmembrane region" description="Helical" evidence="1">
    <location>
        <begin position="203"/>
        <end position="221"/>
    </location>
</feature>
<keyword evidence="1" id="KW-1133">Transmembrane helix</keyword>
<dbReference type="EMBL" id="CACSIO010000045">
    <property type="protein sequence ID" value="CAA0122181.1"/>
    <property type="molecule type" value="Genomic_DNA"/>
</dbReference>
<evidence type="ECO:0000313" key="3">
    <source>
        <dbReference type="Proteomes" id="UP000441399"/>
    </source>
</evidence>
<dbReference type="AlphaFoldDB" id="A0A5S9QTE7"/>
<feature type="transmembrane region" description="Helical" evidence="1">
    <location>
        <begin position="114"/>
        <end position="145"/>
    </location>
</feature>
<reference evidence="2 3" key="1">
    <citation type="submission" date="2019-11" db="EMBL/GenBank/DDBJ databases">
        <authorList>
            <person name="Holert J."/>
        </authorList>
    </citation>
    <scope>NUCLEOTIDE SEQUENCE [LARGE SCALE GENOMIC DNA]</scope>
    <source>
        <strain evidence="2">SB11_3</strain>
    </source>
</reference>
<dbReference type="InterPro" id="IPR004697">
    <property type="entry name" value="AbgT"/>
</dbReference>
<keyword evidence="1" id="KW-0472">Membrane</keyword>
<evidence type="ECO:0000256" key="1">
    <source>
        <dbReference type="SAM" id="Phobius"/>
    </source>
</evidence>
<dbReference type="PANTHER" id="PTHR30282:SF0">
    <property type="entry name" value="P-AMINOBENZOYL-GLUTAMATE TRANSPORT PROTEIN"/>
    <property type="match status" value="1"/>
</dbReference>
<dbReference type="PANTHER" id="PTHR30282">
    <property type="entry name" value="P-AMINOBENZOYL GLUTAMATE TRANSPORTER"/>
    <property type="match status" value="1"/>
</dbReference>
<dbReference type="GO" id="GO:0015558">
    <property type="term" value="F:secondary active p-aminobenzoyl-glutamate transmembrane transporter activity"/>
    <property type="evidence" value="ECO:0007669"/>
    <property type="project" value="InterPro"/>
</dbReference>
<accession>A0A5S9QTE7</accession>
<feature type="transmembrane region" description="Helical" evidence="1">
    <location>
        <begin position="302"/>
        <end position="324"/>
    </location>
</feature>
<feature type="transmembrane region" description="Helical" evidence="1">
    <location>
        <begin position="74"/>
        <end position="94"/>
    </location>
</feature>
<feature type="transmembrane region" description="Helical" evidence="1">
    <location>
        <begin position="441"/>
        <end position="460"/>
    </location>
</feature>
<keyword evidence="3" id="KW-1185">Reference proteome</keyword>
<dbReference type="OrthoDB" id="3314392at2"/>
<dbReference type="Pfam" id="PF03806">
    <property type="entry name" value="ABG_transport"/>
    <property type="match status" value="1"/>
</dbReference>
<feature type="transmembrane region" description="Helical" evidence="1">
    <location>
        <begin position="264"/>
        <end position="282"/>
    </location>
</feature>
<name>A0A5S9QTE7_9GAMM</name>
<dbReference type="Proteomes" id="UP000441399">
    <property type="component" value="Unassembled WGS sequence"/>
</dbReference>
<evidence type="ECO:0000313" key="2">
    <source>
        <dbReference type="EMBL" id="CAA0122181.1"/>
    </source>
</evidence>
<organism evidence="2 3">
    <name type="scientific">BD1-7 clade bacterium</name>
    <dbReference type="NCBI Taxonomy" id="2029982"/>
    <lineage>
        <taxon>Bacteria</taxon>
        <taxon>Pseudomonadati</taxon>
        <taxon>Pseudomonadota</taxon>
        <taxon>Gammaproteobacteria</taxon>
        <taxon>Cellvibrionales</taxon>
        <taxon>Spongiibacteraceae</taxon>
        <taxon>BD1-7 clade</taxon>
    </lineage>
</organism>
<keyword evidence="1" id="KW-0812">Transmembrane</keyword>
<sequence>MNALLESIERIGNRIPHPSLMFFWLCISIVVLSAITALANVSAINPVDQSVIAARSLASAAGLRFILTDMVTNFTSFAPLGIVLVAMLGIGIAEKSGLLNHTLTTVTRYARGKWLTVVVAFAGVMSSMAADAGYVILVPVAALLYQAAGRSAIEGIATAFAGVSGGFSANLLIGPIDAVLAGISTESAQLVVEGTTILPTSNWLFGIASTVFITVIITVVTEKRNWRHLAAGEITLDTGPASFVPETGDMPTQSPSSTPTQGNLKGIGFFTVIFAGLVALAVVPESAPLRDPITGSIAKSPFISGIVIIIALYFAGIGMIYGKINGTFKNTRDIILAMEATMSTMAGYLVLMFFAAQFVAYFNWSNIGLIIAIEGANWLTNIDIAKPVLLALFIIISAFINLFVGSSSAKWALIAPIFVPLLMLLGVAPEVTQQAYRIGDSSTNIITPMMPYFALVLSFLQRHNPNAGVGSLMAAMIPYSVSFLIGWSLLFLIWISLGLPLGI</sequence>
<proteinExistence type="predicted"/>
<feature type="transmembrane region" description="Helical" evidence="1">
    <location>
        <begin position="21"/>
        <end position="44"/>
    </location>
</feature>
<protein>
    <submittedName>
        <fullName evidence="2">p-aminobenzoyl-glutamate transport protein</fullName>
    </submittedName>
</protein>
<gene>
    <name evidence="2" type="primary">abgT</name>
    <name evidence="2" type="ORF">OPDIPICF_02559</name>
</gene>
<feature type="transmembrane region" description="Helical" evidence="1">
    <location>
        <begin position="345"/>
        <end position="364"/>
    </location>
</feature>
<feature type="transmembrane region" description="Helical" evidence="1">
    <location>
        <begin position="472"/>
        <end position="497"/>
    </location>
</feature>
<feature type="transmembrane region" description="Helical" evidence="1">
    <location>
        <begin position="384"/>
        <end position="404"/>
    </location>
</feature>
<dbReference type="GO" id="GO:1902604">
    <property type="term" value="P:p-aminobenzoyl-glutamate transmembrane transport"/>
    <property type="evidence" value="ECO:0007669"/>
    <property type="project" value="InterPro"/>
</dbReference>